<dbReference type="GO" id="GO:0005666">
    <property type="term" value="C:RNA polymerase III complex"/>
    <property type="evidence" value="ECO:0007669"/>
    <property type="project" value="InterPro"/>
</dbReference>
<reference evidence="11" key="1">
    <citation type="submission" date="2021-01" db="EMBL/GenBank/DDBJ databases">
        <authorList>
            <person name="Corre E."/>
            <person name="Pelletier E."/>
            <person name="Niang G."/>
            <person name="Scheremetjew M."/>
            <person name="Finn R."/>
            <person name="Kale V."/>
            <person name="Holt S."/>
            <person name="Cochrane G."/>
            <person name="Meng A."/>
            <person name="Brown T."/>
            <person name="Cohen L."/>
        </authorList>
    </citation>
    <scope>NUCLEOTIDE SEQUENCE</scope>
    <source>
        <strain evidence="11">RCC927</strain>
    </source>
</reference>
<proteinExistence type="inferred from homology"/>
<feature type="region of interest" description="Disordered" evidence="9">
    <location>
        <begin position="58"/>
        <end position="80"/>
    </location>
</feature>
<keyword evidence="7" id="KW-0539">Nucleus</keyword>
<dbReference type="SUPFAM" id="SSF144232">
    <property type="entry name" value="HIT/MYND zinc finger-like"/>
    <property type="match status" value="1"/>
</dbReference>
<dbReference type="InterPro" id="IPR016049">
    <property type="entry name" value="RNA_pol_Rpc34-like"/>
</dbReference>
<keyword evidence="5" id="KW-0862">Zinc</keyword>
<keyword evidence="6" id="KW-0804">Transcription</keyword>
<dbReference type="AlphaFoldDB" id="A0A7S3F7N0"/>
<protein>
    <recommendedName>
        <fullName evidence="10">MYND-type domain-containing protein</fullName>
    </recommendedName>
</protein>
<comment type="subcellular location">
    <subcellularLocation>
        <location evidence="1">Nucleus</location>
    </subcellularLocation>
</comment>
<evidence type="ECO:0000259" key="10">
    <source>
        <dbReference type="PROSITE" id="PS50865"/>
    </source>
</evidence>
<evidence type="ECO:0000313" key="11">
    <source>
        <dbReference type="EMBL" id="CAE0128172.1"/>
    </source>
</evidence>
<dbReference type="InterPro" id="IPR036388">
    <property type="entry name" value="WH-like_DNA-bd_sf"/>
</dbReference>
<feature type="region of interest" description="Disordered" evidence="9">
    <location>
        <begin position="129"/>
        <end position="165"/>
    </location>
</feature>
<evidence type="ECO:0000256" key="4">
    <source>
        <dbReference type="ARBA" id="ARBA00022771"/>
    </source>
</evidence>
<dbReference type="GO" id="GO:0006383">
    <property type="term" value="P:transcription by RNA polymerase III"/>
    <property type="evidence" value="ECO:0007669"/>
    <property type="project" value="InterPro"/>
</dbReference>
<feature type="domain" description="MYND-type" evidence="10">
    <location>
        <begin position="168"/>
        <end position="215"/>
    </location>
</feature>
<evidence type="ECO:0000256" key="9">
    <source>
        <dbReference type="SAM" id="MobiDB-lite"/>
    </source>
</evidence>
<keyword evidence="3" id="KW-0479">Metal-binding</keyword>
<dbReference type="InterPro" id="IPR002893">
    <property type="entry name" value="Znf_MYND"/>
</dbReference>
<dbReference type="Pfam" id="PF05158">
    <property type="entry name" value="RNA_pol_Rpc34"/>
    <property type="match status" value="1"/>
</dbReference>
<evidence type="ECO:0000256" key="6">
    <source>
        <dbReference type="ARBA" id="ARBA00023163"/>
    </source>
</evidence>
<dbReference type="Pfam" id="PF01753">
    <property type="entry name" value="zf-MYND"/>
    <property type="match status" value="1"/>
</dbReference>
<name>A0A7S3F7N0_9VIRI</name>
<dbReference type="InterPro" id="IPR007832">
    <property type="entry name" value="RNA_pol_Rpc34"/>
</dbReference>
<evidence type="ECO:0000256" key="5">
    <source>
        <dbReference type="ARBA" id="ARBA00022833"/>
    </source>
</evidence>
<evidence type="ECO:0000256" key="1">
    <source>
        <dbReference type="ARBA" id="ARBA00004123"/>
    </source>
</evidence>
<evidence type="ECO:0000256" key="8">
    <source>
        <dbReference type="PROSITE-ProRule" id="PRU00134"/>
    </source>
</evidence>
<sequence>MGIWLGDLKRPLETTVGAFQLFKILRNLESRQVIKKVKCVQRVNRKVYMLFDLEPHRDITGTPSPTEAARPSTSSSDAGAAAGSLTALDFSSMRVRELKAYLQARRVDMNDVLERSELETLCEATRRAALGDPPRAASGRACAGPSSATTTGQPEEAGEEEKEAPPACAQCGKTEAEAREEGGKLRICSLCHAKTERYCCRECQVAHWPTHRRSCAGYERKRKKGKARE</sequence>
<evidence type="ECO:0000256" key="7">
    <source>
        <dbReference type="ARBA" id="ARBA00023242"/>
    </source>
</evidence>
<dbReference type="PANTHER" id="PTHR12780">
    <property type="entry name" value="RNA POLYMERASE III DNA DIRECTED , 39KD SUBUNIT-RELATED"/>
    <property type="match status" value="1"/>
</dbReference>
<dbReference type="PROSITE" id="PS50865">
    <property type="entry name" value="ZF_MYND_2"/>
    <property type="match status" value="1"/>
</dbReference>
<dbReference type="Gene3D" id="1.10.10.10">
    <property type="entry name" value="Winged helix-like DNA-binding domain superfamily/Winged helix DNA-binding domain"/>
    <property type="match status" value="1"/>
</dbReference>
<evidence type="ECO:0000256" key="3">
    <source>
        <dbReference type="ARBA" id="ARBA00022723"/>
    </source>
</evidence>
<accession>A0A7S3F7N0</accession>
<keyword evidence="4 8" id="KW-0863">Zinc-finger</keyword>
<dbReference type="Gene3D" id="6.10.140.2220">
    <property type="match status" value="1"/>
</dbReference>
<dbReference type="GO" id="GO:0008270">
    <property type="term" value="F:zinc ion binding"/>
    <property type="evidence" value="ECO:0007669"/>
    <property type="project" value="UniProtKB-KW"/>
</dbReference>
<gene>
    <name evidence="11" type="ORF">PSIN1315_LOCUS1888</name>
</gene>
<organism evidence="11">
    <name type="scientific">Prasinoderma singulare</name>
    <dbReference type="NCBI Taxonomy" id="676789"/>
    <lineage>
        <taxon>Eukaryota</taxon>
        <taxon>Viridiplantae</taxon>
        <taxon>Prasinodermophyta</taxon>
        <taxon>Prasinodermophyceae</taxon>
        <taxon>Prasinodermales</taxon>
        <taxon>Prasinodermaceae</taxon>
        <taxon>Prasinoderma</taxon>
    </lineage>
</organism>
<evidence type="ECO:0000256" key="2">
    <source>
        <dbReference type="ARBA" id="ARBA00011038"/>
    </source>
</evidence>
<dbReference type="EMBL" id="HBHY01002938">
    <property type="protein sequence ID" value="CAE0128172.1"/>
    <property type="molecule type" value="Transcribed_RNA"/>
</dbReference>
<comment type="similarity">
    <text evidence="2">Belongs to the eukaryotic RPC34/RPC39 RNA polymerase subunit family.</text>
</comment>